<dbReference type="PROSITE" id="PS51257">
    <property type="entry name" value="PROKAR_LIPOPROTEIN"/>
    <property type="match status" value="1"/>
</dbReference>
<organism evidence="2 3">
    <name type="scientific">Corallococcus soli</name>
    <dbReference type="NCBI Taxonomy" id="2710757"/>
    <lineage>
        <taxon>Bacteria</taxon>
        <taxon>Pseudomonadati</taxon>
        <taxon>Myxococcota</taxon>
        <taxon>Myxococcia</taxon>
        <taxon>Myxococcales</taxon>
        <taxon>Cystobacterineae</taxon>
        <taxon>Myxococcaceae</taxon>
        <taxon>Corallococcus</taxon>
    </lineage>
</organism>
<feature type="region of interest" description="Disordered" evidence="1">
    <location>
        <begin position="293"/>
        <end position="351"/>
    </location>
</feature>
<keyword evidence="3" id="KW-1185">Reference proteome</keyword>
<protein>
    <recommendedName>
        <fullName evidence="4">Lipoprotein</fullName>
    </recommendedName>
</protein>
<dbReference type="RefSeq" id="WP_193430249.1">
    <property type="nucleotide sequence ID" value="NZ_JAAIYO010000016.1"/>
</dbReference>
<reference evidence="2 3" key="1">
    <citation type="submission" date="2020-02" db="EMBL/GenBank/DDBJ databases">
        <authorList>
            <person name="Babadi Z.K."/>
            <person name="Risdian C."/>
            <person name="Ebrahimipour G.H."/>
            <person name="Wink J."/>
        </authorList>
    </citation>
    <scope>NUCLEOTIDE SEQUENCE [LARGE SCALE GENOMIC DNA]</scope>
    <source>
        <strain evidence="2 3">ZKHCc1 1396</strain>
    </source>
</reference>
<evidence type="ECO:0000256" key="1">
    <source>
        <dbReference type="SAM" id="MobiDB-lite"/>
    </source>
</evidence>
<evidence type="ECO:0000313" key="2">
    <source>
        <dbReference type="EMBL" id="MBE4753091.1"/>
    </source>
</evidence>
<name>A0ABR9PYU2_9BACT</name>
<evidence type="ECO:0008006" key="4">
    <source>
        <dbReference type="Google" id="ProtNLM"/>
    </source>
</evidence>
<feature type="compositionally biased region" description="Acidic residues" evidence="1">
    <location>
        <begin position="304"/>
        <end position="318"/>
    </location>
</feature>
<feature type="compositionally biased region" description="Basic and acidic residues" evidence="1">
    <location>
        <begin position="293"/>
        <end position="303"/>
    </location>
</feature>
<sequence length="351" mass="37665">MRRGRVVGVLLLGCAVGWGTGCKKEEAVVPAALDAGVVSSAVAVPDAGAPVVAAKVSRPLRFSDVKLSHDGDRLLATYTLTNPGTVQGRGDACLWLLDDKGAVIEALRLSAITVKGGTSDTFEDRALVTPSFWKQTRSVRLFTTNKYCQQRTPDASSELLHVLPTGRPVPEGFARPRDMETSQPADFEVSDVRLRQDRAAGDYFITYTVKNLSGRRASGTACLRAYAEDGCSCHLEETTVGDFSLPAGASETVTDTILFNKDSHWDTVQALRLFLGPSGCADEVDAVNPGFKFDKPEDLRGPVEEVDADGEVELDPDNNDAVVDVPDEPQDPVDDHGGDEPYSDSPEDTGH</sequence>
<proteinExistence type="predicted"/>
<dbReference type="EMBL" id="JAAIYO010000016">
    <property type="protein sequence ID" value="MBE4753091.1"/>
    <property type="molecule type" value="Genomic_DNA"/>
</dbReference>
<feature type="compositionally biased region" description="Acidic residues" evidence="1">
    <location>
        <begin position="341"/>
        <end position="351"/>
    </location>
</feature>
<comment type="caution">
    <text evidence="2">The sequence shown here is derived from an EMBL/GenBank/DDBJ whole genome shotgun (WGS) entry which is preliminary data.</text>
</comment>
<accession>A0ABR9PYU2</accession>
<dbReference type="Proteomes" id="UP001516472">
    <property type="component" value="Unassembled WGS sequence"/>
</dbReference>
<gene>
    <name evidence="2" type="ORF">G4177_33570</name>
</gene>
<evidence type="ECO:0000313" key="3">
    <source>
        <dbReference type="Proteomes" id="UP001516472"/>
    </source>
</evidence>